<dbReference type="Gene3D" id="3.60.10.10">
    <property type="entry name" value="Endonuclease/exonuclease/phosphatase"/>
    <property type="match status" value="1"/>
</dbReference>
<dbReference type="GO" id="GO:0046872">
    <property type="term" value="F:metal ion binding"/>
    <property type="evidence" value="ECO:0007669"/>
    <property type="project" value="UniProtKB-KW"/>
</dbReference>
<evidence type="ECO:0000256" key="3">
    <source>
        <dbReference type="ARBA" id="ARBA00022801"/>
    </source>
</evidence>
<dbReference type="SUPFAM" id="SSF56219">
    <property type="entry name" value="DNase I-like"/>
    <property type="match status" value="1"/>
</dbReference>
<dbReference type="PANTHER" id="PTHR22748:SF26">
    <property type="entry name" value="ENDONUCLEASE_EXONUCLEASE_PHOSPHATASE DOMAIN-CONTAINING PROTEIN"/>
    <property type="match status" value="1"/>
</dbReference>
<dbReference type="InterPro" id="IPR036691">
    <property type="entry name" value="Endo/exonu/phosph_ase_sf"/>
</dbReference>
<reference evidence="5 6" key="1">
    <citation type="journal article" date="2020" name="ISME J.">
        <title>Uncovering the hidden diversity of litter-decomposition mechanisms in mushroom-forming fungi.</title>
        <authorList>
            <person name="Floudas D."/>
            <person name="Bentzer J."/>
            <person name="Ahren D."/>
            <person name="Johansson T."/>
            <person name="Persson P."/>
            <person name="Tunlid A."/>
        </authorList>
    </citation>
    <scope>NUCLEOTIDE SEQUENCE [LARGE SCALE GENOMIC DNA]</scope>
    <source>
        <strain evidence="5 6">CBS 406.79</strain>
    </source>
</reference>
<dbReference type="AlphaFoldDB" id="A0A8H5C9X3"/>
<name>A0A8H5C9X3_9AGAR</name>
<keyword evidence="6" id="KW-1185">Reference proteome</keyword>
<comment type="cofactor">
    <cofactor evidence="1">
        <name>Mg(2+)</name>
        <dbReference type="ChEBI" id="CHEBI:18420"/>
    </cofactor>
</comment>
<gene>
    <name evidence="5" type="ORF">D9757_015091</name>
</gene>
<dbReference type="PANTHER" id="PTHR22748">
    <property type="entry name" value="AP ENDONUCLEASE"/>
    <property type="match status" value="1"/>
</dbReference>
<dbReference type="EMBL" id="JAACJN010000608">
    <property type="protein sequence ID" value="KAF5337638.1"/>
    <property type="molecule type" value="Genomic_DNA"/>
</dbReference>
<evidence type="ECO:0000313" key="6">
    <source>
        <dbReference type="Proteomes" id="UP000518752"/>
    </source>
</evidence>
<dbReference type="InterPro" id="IPR004808">
    <property type="entry name" value="AP_endonuc_1"/>
</dbReference>
<comment type="caution">
    <text evidence="5">The sequence shown here is derived from an EMBL/GenBank/DDBJ whole genome shotgun (WGS) entry which is preliminary data.</text>
</comment>
<evidence type="ECO:0000256" key="1">
    <source>
        <dbReference type="ARBA" id="ARBA00001946"/>
    </source>
</evidence>
<keyword evidence="2" id="KW-0479">Metal-binding</keyword>
<dbReference type="GO" id="GO:0008311">
    <property type="term" value="F:double-stranded DNA 3'-5' DNA exonuclease activity"/>
    <property type="evidence" value="ECO:0007669"/>
    <property type="project" value="TreeGrafter"/>
</dbReference>
<dbReference type="OrthoDB" id="416119at2759"/>
<dbReference type="GO" id="GO:0006284">
    <property type="term" value="P:base-excision repair"/>
    <property type="evidence" value="ECO:0007669"/>
    <property type="project" value="TreeGrafter"/>
</dbReference>
<dbReference type="Proteomes" id="UP000518752">
    <property type="component" value="Unassembled WGS sequence"/>
</dbReference>
<sequence length="285" mass="32814">MNGRGADGLDSNQNKWNWIKELMAKNHLGMITLQETHLDQEMLIQIQEFKKHNLLIENTADPDNPTRKGGVAIVLQKKSANVNGVTFKTVIPGRALLMQHPWHGDKVFTFLAIYAPAGSNKEKVKFYEELNNRWDLDYLPQLDGWGGDFNFLTPTSNDPIPAREDNRDALAALKKFRCRFDLIDGWRRFNEQSAKFTFRQANLARSRIDRIYLTKELMRDIQDWDIKSPNITTDHDMVTTTIVDPIAPVTKHFPTPIPCLLMCAYHIFYLTSSATLFPFAPHVFH</sequence>
<dbReference type="GO" id="GO:0008081">
    <property type="term" value="F:phosphoric diester hydrolase activity"/>
    <property type="evidence" value="ECO:0007669"/>
    <property type="project" value="TreeGrafter"/>
</dbReference>
<accession>A0A8H5C9X3</accession>
<protein>
    <recommendedName>
        <fullName evidence="7">DNase I-like protein</fullName>
    </recommendedName>
</protein>
<proteinExistence type="predicted"/>
<evidence type="ECO:0008006" key="7">
    <source>
        <dbReference type="Google" id="ProtNLM"/>
    </source>
</evidence>
<keyword evidence="3" id="KW-0378">Hydrolase</keyword>
<evidence type="ECO:0000256" key="2">
    <source>
        <dbReference type="ARBA" id="ARBA00022723"/>
    </source>
</evidence>
<evidence type="ECO:0000256" key="4">
    <source>
        <dbReference type="ARBA" id="ARBA00022842"/>
    </source>
</evidence>
<organism evidence="5 6">
    <name type="scientific">Collybiopsis confluens</name>
    <dbReference type="NCBI Taxonomy" id="2823264"/>
    <lineage>
        <taxon>Eukaryota</taxon>
        <taxon>Fungi</taxon>
        <taxon>Dikarya</taxon>
        <taxon>Basidiomycota</taxon>
        <taxon>Agaricomycotina</taxon>
        <taxon>Agaricomycetes</taxon>
        <taxon>Agaricomycetidae</taxon>
        <taxon>Agaricales</taxon>
        <taxon>Marasmiineae</taxon>
        <taxon>Omphalotaceae</taxon>
        <taxon>Collybiopsis</taxon>
    </lineage>
</organism>
<evidence type="ECO:0000313" key="5">
    <source>
        <dbReference type="EMBL" id="KAF5337638.1"/>
    </source>
</evidence>
<dbReference type="GO" id="GO:0003906">
    <property type="term" value="F:DNA-(apurinic or apyrimidinic site) endonuclease activity"/>
    <property type="evidence" value="ECO:0007669"/>
    <property type="project" value="TreeGrafter"/>
</dbReference>
<keyword evidence="4" id="KW-0460">Magnesium</keyword>
<dbReference type="GO" id="GO:0005634">
    <property type="term" value="C:nucleus"/>
    <property type="evidence" value="ECO:0007669"/>
    <property type="project" value="TreeGrafter"/>
</dbReference>